<dbReference type="GO" id="GO:0046872">
    <property type="term" value="F:metal ion binding"/>
    <property type="evidence" value="ECO:0007669"/>
    <property type="project" value="UniProtKB-KW"/>
</dbReference>
<evidence type="ECO:0000313" key="7">
    <source>
        <dbReference type="Proteomes" id="UP000295711"/>
    </source>
</evidence>
<sequence length="209" mass="23145">MNLAIRMMVLGPVQTNCYFLINEDTKEVLIVDPADRAQKIIEWINSEGLKPVAILLTHGHFDHIMGVQGVKKEYDIPIYASKDEVEVLAEPQINVSTMMGAYLSMKADELFSDGDVLELAGMKLKVISTPGHTIGSVCFYMEEEKVLISGDTLFEASVGRSDFPTGSSRQLIESIKTRLFVLPDDTDVFPGHGGTTTIAYEKAHNPFIY</sequence>
<keyword evidence="3 6" id="KW-0378">Hydrolase</keyword>
<evidence type="ECO:0000256" key="1">
    <source>
        <dbReference type="ARBA" id="ARBA00001947"/>
    </source>
</evidence>
<dbReference type="Gene3D" id="3.60.15.10">
    <property type="entry name" value="Ribonuclease Z/Hydroxyacylglutathione hydrolase-like"/>
    <property type="match status" value="1"/>
</dbReference>
<dbReference type="EMBL" id="SLXA01000005">
    <property type="protein sequence ID" value="TCO84752.1"/>
    <property type="molecule type" value="Genomic_DNA"/>
</dbReference>
<organism evidence="6 7">
    <name type="scientific">Frisingicoccus caecimuris</name>
    <dbReference type="NCBI Taxonomy" id="1796636"/>
    <lineage>
        <taxon>Bacteria</taxon>
        <taxon>Bacillati</taxon>
        <taxon>Bacillota</taxon>
        <taxon>Clostridia</taxon>
        <taxon>Lachnospirales</taxon>
        <taxon>Lachnospiraceae</taxon>
        <taxon>Frisingicoccus</taxon>
    </lineage>
</organism>
<comment type="cofactor">
    <cofactor evidence="1">
        <name>Zn(2+)</name>
        <dbReference type="ChEBI" id="CHEBI:29105"/>
    </cofactor>
</comment>
<dbReference type="CDD" id="cd06262">
    <property type="entry name" value="metallo-hydrolase-like_MBL-fold"/>
    <property type="match status" value="1"/>
</dbReference>
<evidence type="ECO:0000256" key="3">
    <source>
        <dbReference type="ARBA" id="ARBA00022801"/>
    </source>
</evidence>
<evidence type="ECO:0000256" key="4">
    <source>
        <dbReference type="ARBA" id="ARBA00022833"/>
    </source>
</evidence>
<dbReference type="Pfam" id="PF00753">
    <property type="entry name" value="Lactamase_B"/>
    <property type="match status" value="1"/>
</dbReference>
<keyword evidence="2" id="KW-0479">Metal-binding</keyword>
<dbReference type="InterPro" id="IPR051453">
    <property type="entry name" value="MBL_Glyoxalase_II"/>
</dbReference>
<feature type="domain" description="Metallo-beta-lactamase" evidence="5">
    <location>
        <begin position="14"/>
        <end position="192"/>
    </location>
</feature>
<reference evidence="6 7" key="1">
    <citation type="submission" date="2019-03" db="EMBL/GenBank/DDBJ databases">
        <title>Genomic Encyclopedia of Type Strains, Phase IV (KMG-IV): sequencing the most valuable type-strain genomes for metagenomic binning, comparative biology and taxonomic classification.</title>
        <authorList>
            <person name="Goeker M."/>
        </authorList>
    </citation>
    <scope>NUCLEOTIDE SEQUENCE [LARGE SCALE GENOMIC DNA]</scope>
    <source>
        <strain evidence="6 7">DSM 28559</strain>
    </source>
</reference>
<dbReference type="RefSeq" id="WP_132090738.1">
    <property type="nucleotide sequence ID" value="NZ_JANKAQ010000007.1"/>
</dbReference>
<dbReference type="SUPFAM" id="SSF56281">
    <property type="entry name" value="Metallo-hydrolase/oxidoreductase"/>
    <property type="match status" value="1"/>
</dbReference>
<comment type="caution">
    <text evidence="6">The sequence shown here is derived from an EMBL/GenBank/DDBJ whole genome shotgun (WGS) entry which is preliminary data.</text>
</comment>
<dbReference type="AlphaFoldDB" id="A0A4R2LX05"/>
<dbReference type="OrthoDB" id="9802248at2"/>
<evidence type="ECO:0000313" key="6">
    <source>
        <dbReference type="EMBL" id="TCO84752.1"/>
    </source>
</evidence>
<protein>
    <submittedName>
        <fullName evidence="6">Glyoxylase-like metal-dependent hydrolase (Beta-lactamase superfamily II)</fullName>
    </submittedName>
</protein>
<gene>
    <name evidence="6" type="ORF">EV212_10513</name>
</gene>
<dbReference type="PANTHER" id="PTHR46233">
    <property type="entry name" value="HYDROXYACYLGLUTATHIONE HYDROLASE GLOC"/>
    <property type="match status" value="1"/>
</dbReference>
<dbReference type="GO" id="GO:0016787">
    <property type="term" value="F:hydrolase activity"/>
    <property type="evidence" value="ECO:0007669"/>
    <property type="project" value="UniProtKB-KW"/>
</dbReference>
<keyword evidence="4" id="KW-0862">Zinc</keyword>
<evidence type="ECO:0000259" key="5">
    <source>
        <dbReference type="SMART" id="SM00849"/>
    </source>
</evidence>
<proteinExistence type="predicted"/>
<dbReference type="InterPro" id="IPR036866">
    <property type="entry name" value="RibonucZ/Hydroxyglut_hydro"/>
</dbReference>
<keyword evidence="7" id="KW-1185">Reference proteome</keyword>
<dbReference type="PANTHER" id="PTHR46233:SF3">
    <property type="entry name" value="HYDROXYACYLGLUTATHIONE HYDROLASE GLOC"/>
    <property type="match status" value="1"/>
</dbReference>
<accession>A0A4R2LX05</accession>
<dbReference type="SMART" id="SM00849">
    <property type="entry name" value="Lactamase_B"/>
    <property type="match status" value="1"/>
</dbReference>
<name>A0A4R2LX05_9FIRM</name>
<dbReference type="InterPro" id="IPR001279">
    <property type="entry name" value="Metallo-B-lactamas"/>
</dbReference>
<dbReference type="Proteomes" id="UP000295711">
    <property type="component" value="Unassembled WGS sequence"/>
</dbReference>
<evidence type="ECO:0000256" key="2">
    <source>
        <dbReference type="ARBA" id="ARBA00022723"/>
    </source>
</evidence>